<accession>A0A873WEI0</accession>
<dbReference type="GO" id="GO:0000150">
    <property type="term" value="F:DNA strand exchange activity"/>
    <property type="evidence" value="ECO:0007669"/>
    <property type="project" value="InterPro"/>
</dbReference>
<dbReference type="Gene3D" id="3.90.1750.20">
    <property type="entry name" value="Putative Large Serine Recombinase, Chain B, Domain 2"/>
    <property type="match status" value="1"/>
</dbReference>
<dbReference type="InterPro" id="IPR036162">
    <property type="entry name" value="Resolvase-like_N_sf"/>
</dbReference>
<dbReference type="InterPro" id="IPR006119">
    <property type="entry name" value="Resolv_N"/>
</dbReference>
<dbReference type="InterPro" id="IPR050639">
    <property type="entry name" value="SSR_resolvase"/>
</dbReference>
<sequence>MTPHIEEIPHILAAGYDRQSDARASGSVASPITQRTANYDCAHRLKAEAEAKGGHFKWIGHYSERPGTSAFGKDERPEFDRLLADCRAGKVNTVIVMYVSRFSRLDPMEAFAIVSELFALGVTIISTTEGTFRRGNIMDIFHILMRLDASHKESANKSVAVRTAHTLARTLGGFVGKTPFGFKLVARTVTYMENGKPRPVVIQVLQHNDDEFEETGWSEMAIVMHIWRTVRENKDKLYDPKTDKFHPGSINHICDWLDVENVPTRGRMVGKLKADSKWDVSTVRRILMDPLIAGMDRIPIYGKKKDGTPGKKVIGYEIKRDPETMEPVELECGPMVPRNEWYEVQAWLGERGRGKGLYNGESLLTQMDILWCSCDWYMVSSGNSDGADYRKPPYRCKRKKSQRTAPNHLGDNTIGKERLDEYVARRLFALMATAEGDEEIADVMDEATKRFAATQQAPEIGEERKALIRTKDATTRALNALYDQFDKIVEEGGFPNEIAEQRYKQTEKTLSDRLSATNAALSALDVAAAPALPIEQWTAAYDEEGAPLAEPLPGADPIGKHSWWGRASMAERRHLVKLFVHRVTVGPNFGKGSAITPPEERVTIQWVHTQKYRKAMAEAVA</sequence>
<keyword evidence="1" id="KW-0238">DNA-binding</keyword>
<evidence type="ECO:0000313" key="5">
    <source>
        <dbReference type="Proteomes" id="UP000663311"/>
    </source>
</evidence>
<dbReference type="PROSITE" id="PS51737">
    <property type="entry name" value="RECOMBINASE_DNA_BIND"/>
    <property type="match status" value="1"/>
</dbReference>
<feature type="domain" description="Recombinase" evidence="3">
    <location>
        <begin position="179"/>
        <end position="354"/>
    </location>
</feature>
<dbReference type="InterPro" id="IPR038109">
    <property type="entry name" value="DNA_bind_recomb_sf"/>
</dbReference>
<dbReference type="Proteomes" id="UP000663311">
    <property type="component" value="Segment"/>
</dbReference>
<dbReference type="GO" id="GO:0003677">
    <property type="term" value="F:DNA binding"/>
    <property type="evidence" value="ECO:0007669"/>
    <property type="project" value="UniProtKB-KW"/>
</dbReference>
<dbReference type="PANTHER" id="PTHR30461">
    <property type="entry name" value="DNA-INVERTASE FROM LAMBDOID PROPHAGE"/>
    <property type="match status" value="1"/>
</dbReference>
<keyword evidence="2" id="KW-0233">DNA recombination</keyword>
<keyword evidence="5" id="KW-1185">Reference proteome</keyword>
<evidence type="ECO:0000256" key="1">
    <source>
        <dbReference type="ARBA" id="ARBA00023125"/>
    </source>
</evidence>
<dbReference type="Pfam" id="PF00239">
    <property type="entry name" value="Resolvase"/>
    <property type="match status" value="1"/>
</dbReference>
<dbReference type="InterPro" id="IPR011109">
    <property type="entry name" value="DNA_bind_recombinase_dom"/>
</dbReference>
<organism evidence="4 5">
    <name type="scientific">Streptomyces phage Shady</name>
    <dbReference type="NCBI Taxonomy" id="2767585"/>
    <lineage>
        <taxon>Viruses</taxon>
        <taxon>Duplodnaviria</taxon>
        <taxon>Heunggongvirae</taxon>
        <taxon>Uroviricota</taxon>
        <taxon>Caudoviricetes</taxon>
        <taxon>Colingsworthviridae</taxon>
        <taxon>Shadyvirus</taxon>
        <taxon>Shadyvirus shady</taxon>
    </lineage>
</organism>
<dbReference type="Gene3D" id="3.40.50.1390">
    <property type="entry name" value="Resolvase, N-terminal catalytic domain"/>
    <property type="match status" value="1"/>
</dbReference>
<dbReference type="Pfam" id="PF07508">
    <property type="entry name" value="Recombinase"/>
    <property type="match status" value="1"/>
</dbReference>
<evidence type="ECO:0000313" key="4">
    <source>
        <dbReference type="EMBL" id="QPB09830.1"/>
    </source>
</evidence>
<name>A0A873WEI0_9CAUD</name>
<evidence type="ECO:0000259" key="3">
    <source>
        <dbReference type="PROSITE" id="PS51737"/>
    </source>
</evidence>
<dbReference type="CDD" id="cd00338">
    <property type="entry name" value="Ser_Recombinase"/>
    <property type="match status" value="1"/>
</dbReference>
<dbReference type="SUPFAM" id="SSF53041">
    <property type="entry name" value="Resolvase-like"/>
    <property type="match status" value="1"/>
</dbReference>
<dbReference type="EMBL" id="MT701596">
    <property type="protein sequence ID" value="QPB09830.1"/>
    <property type="molecule type" value="Genomic_DNA"/>
</dbReference>
<protein>
    <submittedName>
        <fullName evidence="4">Integrase</fullName>
    </submittedName>
</protein>
<evidence type="ECO:0000256" key="2">
    <source>
        <dbReference type="ARBA" id="ARBA00023172"/>
    </source>
</evidence>
<gene>
    <name evidence="4" type="ORF">CPT_Shady_069</name>
</gene>
<dbReference type="SMART" id="SM00857">
    <property type="entry name" value="Resolvase"/>
    <property type="match status" value="1"/>
</dbReference>
<proteinExistence type="predicted"/>
<dbReference type="PANTHER" id="PTHR30461:SF2">
    <property type="entry name" value="SERINE RECOMBINASE PINE-RELATED"/>
    <property type="match status" value="1"/>
</dbReference>
<reference evidence="4" key="1">
    <citation type="submission" date="2020-07" db="EMBL/GenBank/DDBJ databases">
        <title>Complete genome sequence of Streptomyces phage Shady.</title>
        <authorList>
            <person name="Ortega C.A."/>
            <person name="Hernandez I."/>
            <person name="Guadalupe Vizoso-Pinto M."/>
            <person name="Clark J.D."/>
            <person name="Liu M."/>
            <person name="Burrowes B.H."/>
        </authorList>
    </citation>
    <scope>NUCLEOTIDE SEQUENCE</scope>
</reference>